<comment type="similarity">
    <text evidence="3">Belongs to the PqqC family.</text>
</comment>
<gene>
    <name evidence="3" type="primary">pqqC</name>
    <name evidence="5" type="ORF">SAMN05444370_11123</name>
</gene>
<dbReference type="OrthoDB" id="9800756at2"/>
<proteinExistence type="inferred from homology"/>
<dbReference type="EMBL" id="FNQM01000011">
    <property type="protein sequence ID" value="SEA75816.1"/>
    <property type="molecule type" value="Genomic_DNA"/>
</dbReference>
<keyword evidence="2 3" id="KW-0560">Oxidoreductase</keyword>
<evidence type="ECO:0000256" key="3">
    <source>
        <dbReference type="HAMAP-Rule" id="MF_00654"/>
    </source>
</evidence>
<dbReference type="Pfam" id="PF03070">
    <property type="entry name" value="TENA_THI-4"/>
    <property type="match status" value="1"/>
</dbReference>
<evidence type="ECO:0000256" key="2">
    <source>
        <dbReference type="ARBA" id="ARBA00023002"/>
    </source>
</evidence>
<reference evidence="5 6" key="1">
    <citation type="submission" date="2016-10" db="EMBL/GenBank/DDBJ databases">
        <authorList>
            <person name="de Groot N.N."/>
        </authorList>
    </citation>
    <scope>NUCLEOTIDE SEQUENCE [LARGE SCALE GENOMIC DNA]</scope>
    <source>
        <strain evidence="5 6">DSM 15345</strain>
    </source>
</reference>
<dbReference type="HAMAP" id="MF_00654">
    <property type="entry name" value="PQQ_syn_PqqC"/>
    <property type="match status" value="1"/>
</dbReference>
<evidence type="ECO:0000256" key="1">
    <source>
        <dbReference type="ARBA" id="ARBA00022905"/>
    </source>
</evidence>
<evidence type="ECO:0000313" key="6">
    <source>
        <dbReference type="Proteomes" id="UP000198703"/>
    </source>
</evidence>
<sequence>MTVMTPDQMEAALRHIGETRYHHLHPFHQMLHSGECDKDQVRAWALNRFCYQRIIPLKDATVLARMDDTVLRRVWRQRIVDHDGEIGDAPEGGLRRWLALTDGLGLDRDYVTSMEGALPAVRFACDAYIAYVRDRTLLEAVASSLTEMFSPMIIKARVSGMLKHYDFINEDVLRYFRNRLTEAPRDADFALEYVKKHATTPETQAAALKALEFKCAMLWTQLDAIQHVYVNGAPAPGAWRPGEALVAEAA</sequence>
<evidence type="ECO:0000259" key="4">
    <source>
        <dbReference type="Pfam" id="PF03070"/>
    </source>
</evidence>
<feature type="domain" description="Thiaminase-2/PQQC" evidence="4">
    <location>
        <begin position="11"/>
        <end position="223"/>
    </location>
</feature>
<dbReference type="Gene3D" id="1.20.910.10">
    <property type="entry name" value="Heme oxygenase-like"/>
    <property type="match status" value="1"/>
</dbReference>
<dbReference type="EC" id="1.3.3.11" evidence="3"/>
<dbReference type="PANTHER" id="PTHR40279">
    <property type="entry name" value="PQQC-LIKE PROTEIN"/>
    <property type="match status" value="1"/>
</dbReference>
<dbReference type="STRING" id="89524.SAMN05444370_11123"/>
<keyword evidence="6" id="KW-1185">Reference proteome</keyword>
<dbReference type="Proteomes" id="UP000198703">
    <property type="component" value="Unassembled WGS sequence"/>
</dbReference>
<dbReference type="InterPro" id="IPR004305">
    <property type="entry name" value="Thiaminase-2/PQQC"/>
</dbReference>
<keyword evidence="1 3" id="KW-0884">PQQ biosynthesis</keyword>
<dbReference type="InterPro" id="IPR016084">
    <property type="entry name" value="Haem_Oase-like_multi-hlx"/>
</dbReference>
<dbReference type="InterPro" id="IPR011845">
    <property type="entry name" value="PqqC"/>
</dbReference>
<dbReference type="SUPFAM" id="SSF48613">
    <property type="entry name" value="Heme oxygenase-like"/>
    <property type="match status" value="1"/>
</dbReference>
<organism evidence="5 6">
    <name type="scientific">Rubrimonas cliftonensis</name>
    <dbReference type="NCBI Taxonomy" id="89524"/>
    <lineage>
        <taxon>Bacteria</taxon>
        <taxon>Pseudomonadati</taxon>
        <taxon>Pseudomonadota</taxon>
        <taxon>Alphaproteobacteria</taxon>
        <taxon>Rhodobacterales</taxon>
        <taxon>Paracoccaceae</taxon>
        <taxon>Rubrimonas</taxon>
    </lineage>
</organism>
<dbReference type="GO" id="GO:0018189">
    <property type="term" value="P:pyrroloquinoline quinone biosynthetic process"/>
    <property type="evidence" value="ECO:0007669"/>
    <property type="project" value="UniProtKB-UniRule"/>
</dbReference>
<comment type="pathway">
    <text evidence="3">Cofactor biosynthesis; pyrroloquinoline quinone biosynthesis.</text>
</comment>
<dbReference type="PANTHER" id="PTHR40279:SF3">
    <property type="entry name" value="4-AMINOBENZOATE SYNTHASE"/>
    <property type="match status" value="1"/>
</dbReference>
<dbReference type="RefSeq" id="WP_093254777.1">
    <property type="nucleotide sequence ID" value="NZ_FNQM01000011.1"/>
</dbReference>
<dbReference type="AlphaFoldDB" id="A0A1H4DTB0"/>
<dbReference type="GO" id="GO:0033732">
    <property type="term" value="F:pyrroloquinoline-quinone synthase activity"/>
    <property type="evidence" value="ECO:0007669"/>
    <property type="project" value="UniProtKB-EC"/>
</dbReference>
<protein>
    <recommendedName>
        <fullName evidence="3">Pyrroloquinoline-quinone synthase</fullName>
        <ecNumber evidence="3">1.3.3.11</ecNumber>
    </recommendedName>
    <alternativeName>
        <fullName evidence="3">Coenzyme PQQ synthesis protein C</fullName>
    </alternativeName>
    <alternativeName>
        <fullName evidence="3">Pyrroloquinoline quinone biosynthesis protein C</fullName>
    </alternativeName>
</protein>
<dbReference type="NCBIfam" id="TIGR02111">
    <property type="entry name" value="PQQ_syn_pqqC"/>
    <property type="match status" value="1"/>
</dbReference>
<comment type="function">
    <text evidence="3">Ring cyclization and eight-electron oxidation of 3a-(2-amino-2-carboxyethyl)-4,5-dioxo-4,5,6,7,8,9-hexahydroquinoline-7,9-dicarboxylic-acid to PQQ.</text>
</comment>
<evidence type="ECO:0000313" key="5">
    <source>
        <dbReference type="EMBL" id="SEA75816.1"/>
    </source>
</evidence>
<dbReference type="UniPathway" id="UPA00539"/>
<name>A0A1H4DTB0_9RHOB</name>
<comment type="catalytic activity">
    <reaction evidence="3">
        <text>6-(2-amino-2-carboxyethyl)-7,8-dioxo-1,2,3,4,7,8-hexahydroquinoline-2,4-dicarboxylate + 3 O2 = pyrroloquinoline quinone + 2 H2O2 + 2 H2O + H(+)</text>
        <dbReference type="Rhea" id="RHEA:10692"/>
        <dbReference type="ChEBI" id="CHEBI:15377"/>
        <dbReference type="ChEBI" id="CHEBI:15378"/>
        <dbReference type="ChEBI" id="CHEBI:15379"/>
        <dbReference type="ChEBI" id="CHEBI:16240"/>
        <dbReference type="ChEBI" id="CHEBI:58442"/>
        <dbReference type="ChEBI" id="CHEBI:58778"/>
        <dbReference type="EC" id="1.3.3.11"/>
    </reaction>
</comment>
<accession>A0A1H4DTB0</accession>
<dbReference type="InterPro" id="IPR039068">
    <property type="entry name" value="PqqC-like"/>
</dbReference>